<reference evidence="2 3" key="1">
    <citation type="journal article" date="2019" name="Int. J. Syst. Evol. Microbiol.">
        <title>The Global Catalogue of Microorganisms (GCM) 10K type strain sequencing project: providing services to taxonomists for standard genome sequencing and annotation.</title>
        <authorList>
            <consortium name="The Broad Institute Genomics Platform"/>
            <consortium name="The Broad Institute Genome Sequencing Center for Infectious Disease"/>
            <person name="Wu L."/>
            <person name="Ma J."/>
        </authorList>
    </citation>
    <scope>NUCLEOTIDE SEQUENCE [LARGE SCALE GENOMIC DNA]</scope>
    <source>
        <strain evidence="2 3">JCM 14545</strain>
    </source>
</reference>
<organism evidence="2 3">
    <name type="scientific">Amycolatopsis minnesotensis</name>
    <dbReference type="NCBI Taxonomy" id="337894"/>
    <lineage>
        <taxon>Bacteria</taxon>
        <taxon>Bacillati</taxon>
        <taxon>Actinomycetota</taxon>
        <taxon>Actinomycetes</taxon>
        <taxon>Pseudonocardiales</taxon>
        <taxon>Pseudonocardiaceae</taxon>
        <taxon>Amycolatopsis</taxon>
    </lineage>
</organism>
<name>A0ABN2SAD2_9PSEU</name>
<accession>A0ABN2SAD2</accession>
<comment type="caution">
    <text evidence="2">The sequence shown here is derived from an EMBL/GenBank/DDBJ whole genome shotgun (WGS) entry which is preliminary data.</text>
</comment>
<feature type="region of interest" description="Disordered" evidence="1">
    <location>
        <begin position="1"/>
        <end position="25"/>
    </location>
</feature>
<dbReference type="EMBL" id="BAAANN010000038">
    <property type="protein sequence ID" value="GAA1982942.1"/>
    <property type="molecule type" value="Genomic_DNA"/>
</dbReference>
<dbReference type="RefSeq" id="WP_344428941.1">
    <property type="nucleotide sequence ID" value="NZ_BAAANN010000038.1"/>
</dbReference>
<dbReference type="Proteomes" id="UP001501116">
    <property type="component" value="Unassembled WGS sequence"/>
</dbReference>
<protein>
    <submittedName>
        <fullName evidence="2">Uncharacterized protein</fullName>
    </submittedName>
</protein>
<evidence type="ECO:0000313" key="3">
    <source>
        <dbReference type="Proteomes" id="UP001501116"/>
    </source>
</evidence>
<proteinExistence type="predicted"/>
<sequence>MSGWFRGSRGADDERGGENGGQQLPAIDPRELLNAWIRALTLLGEGRGPDETIASIAQANRPGRHLTALRTPLPADDARALDDVLAWLHEIRTRQAGVNILVEQLLIGWLSEATGRSWNEIVQQLAQEIGSMLPPE</sequence>
<gene>
    <name evidence="2" type="ORF">GCM10009754_69960</name>
</gene>
<keyword evidence="3" id="KW-1185">Reference proteome</keyword>
<evidence type="ECO:0000313" key="2">
    <source>
        <dbReference type="EMBL" id="GAA1982942.1"/>
    </source>
</evidence>
<evidence type="ECO:0000256" key="1">
    <source>
        <dbReference type="SAM" id="MobiDB-lite"/>
    </source>
</evidence>